<feature type="non-terminal residue" evidence="2">
    <location>
        <position position="1"/>
    </location>
</feature>
<gene>
    <name evidence="2" type="ORF">CU098_003652</name>
</gene>
<feature type="compositionally biased region" description="Basic and acidic residues" evidence="1">
    <location>
        <begin position="11"/>
        <end position="28"/>
    </location>
</feature>
<proteinExistence type="predicted"/>
<evidence type="ECO:0000256" key="1">
    <source>
        <dbReference type="SAM" id="MobiDB-lite"/>
    </source>
</evidence>
<protein>
    <submittedName>
        <fullName evidence="2">Uncharacterized protein</fullName>
    </submittedName>
</protein>
<evidence type="ECO:0000313" key="2">
    <source>
        <dbReference type="EMBL" id="RCH87068.1"/>
    </source>
</evidence>
<feature type="compositionally biased region" description="Acidic residues" evidence="1">
    <location>
        <begin position="1"/>
        <end position="10"/>
    </location>
</feature>
<keyword evidence="3" id="KW-1185">Reference proteome</keyword>
<accession>A0A367JAV8</accession>
<dbReference type="Proteomes" id="UP000253551">
    <property type="component" value="Unassembled WGS sequence"/>
</dbReference>
<sequence length="307" mass="35351">ELMEDNEAEGTQDHGDTEDTPKSGDEKEYKKEVDSIWESWKTLLKTIRESTVLPALSPESHNVIWCGKQVLRRLVLPVDLFQELNNQVPNITIQLVDRALKQMLYDALDTNNKEDWLVKIKTFRNYNSEADLTARRDLMVSIFNIFKYLKDHNNDVTFYPGEIELKAMTIQLKDQRITDKRLKYNADGTILFNRISTEILLSEVSSAFAENSKAKTSFDHYKAMFGLLMMLKTIARRYKYASFNTFKELKVHFIHTHTLKEASCEGSTNENTSPASLLDLVNPVLVRLNENKHKDEVAEDGPQIPSS</sequence>
<name>A0A367JAV8_RHIST</name>
<evidence type="ECO:0000313" key="3">
    <source>
        <dbReference type="Proteomes" id="UP000253551"/>
    </source>
</evidence>
<dbReference type="AlphaFoldDB" id="A0A367JAV8"/>
<feature type="region of interest" description="Disordered" evidence="1">
    <location>
        <begin position="1"/>
        <end position="28"/>
    </location>
</feature>
<organism evidence="2 3">
    <name type="scientific">Rhizopus stolonifer</name>
    <name type="common">Rhizopus nigricans</name>
    <dbReference type="NCBI Taxonomy" id="4846"/>
    <lineage>
        <taxon>Eukaryota</taxon>
        <taxon>Fungi</taxon>
        <taxon>Fungi incertae sedis</taxon>
        <taxon>Mucoromycota</taxon>
        <taxon>Mucoromycotina</taxon>
        <taxon>Mucoromycetes</taxon>
        <taxon>Mucorales</taxon>
        <taxon>Mucorineae</taxon>
        <taxon>Rhizopodaceae</taxon>
        <taxon>Rhizopus</taxon>
    </lineage>
</organism>
<dbReference type="OrthoDB" id="2288805at2759"/>
<reference evidence="2 3" key="1">
    <citation type="journal article" date="2018" name="G3 (Bethesda)">
        <title>Phylogenetic and Phylogenomic Definition of Rhizopus Species.</title>
        <authorList>
            <person name="Gryganskyi A.P."/>
            <person name="Golan J."/>
            <person name="Dolatabadi S."/>
            <person name="Mondo S."/>
            <person name="Robb S."/>
            <person name="Idnurm A."/>
            <person name="Muszewska A."/>
            <person name="Steczkiewicz K."/>
            <person name="Masonjones S."/>
            <person name="Liao H.L."/>
            <person name="Gajdeczka M.T."/>
            <person name="Anike F."/>
            <person name="Vuek A."/>
            <person name="Anishchenko I.M."/>
            <person name="Voigt K."/>
            <person name="de Hoog G.S."/>
            <person name="Smith M.E."/>
            <person name="Heitman J."/>
            <person name="Vilgalys R."/>
            <person name="Stajich J.E."/>
        </authorList>
    </citation>
    <scope>NUCLEOTIDE SEQUENCE [LARGE SCALE GENOMIC DNA]</scope>
    <source>
        <strain evidence="2 3">LSU 92-RS-03</strain>
    </source>
</reference>
<comment type="caution">
    <text evidence="2">The sequence shown here is derived from an EMBL/GenBank/DDBJ whole genome shotgun (WGS) entry which is preliminary data.</text>
</comment>
<dbReference type="EMBL" id="PJQM01003798">
    <property type="protein sequence ID" value="RCH87068.1"/>
    <property type="molecule type" value="Genomic_DNA"/>
</dbReference>